<dbReference type="RefSeq" id="WP_066415164.1">
    <property type="nucleotide sequence ID" value="NZ_FKBS01000017.1"/>
</dbReference>
<protein>
    <submittedName>
        <fullName evidence="3">Enoyl-CoA hydratase/isomerase</fullName>
        <ecNumber evidence="3">4.2.1.-</ecNumber>
    </submittedName>
</protein>
<keyword evidence="3" id="KW-0456">Lyase</keyword>
<evidence type="ECO:0000313" key="3">
    <source>
        <dbReference type="EMBL" id="SAI41193.1"/>
    </source>
</evidence>
<comment type="similarity">
    <text evidence="1 2">Belongs to the enoyl-CoA hydratase/isomerase family.</text>
</comment>
<dbReference type="PANTHER" id="PTHR43802">
    <property type="entry name" value="ENOYL-COA HYDRATASE"/>
    <property type="match status" value="1"/>
</dbReference>
<gene>
    <name evidence="3" type="primary">caiD_4</name>
    <name evidence="3" type="ORF">SAMEA1982600_03274</name>
</gene>
<dbReference type="Gene3D" id="3.90.226.10">
    <property type="entry name" value="2-enoyl-CoA Hydratase, Chain A, domain 1"/>
    <property type="match status" value="1"/>
</dbReference>
<keyword evidence="3" id="KW-0413">Isomerase</keyword>
<dbReference type="AlphaFoldDB" id="A0A157Q5L2"/>
<dbReference type="InterPro" id="IPR018376">
    <property type="entry name" value="Enoyl-CoA_hyd/isom_CS"/>
</dbReference>
<dbReference type="PANTHER" id="PTHR43802:SF1">
    <property type="entry name" value="IP11341P-RELATED"/>
    <property type="match status" value="1"/>
</dbReference>
<name>A0A157Q5L2_9BORD</name>
<dbReference type="InterPro" id="IPR001753">
    <property type="entry name" value="Enoyl-CoA_hydra/iso"/>
</dbReference>
<proteinExistence type="inferred from homology"/>
<organism evidence="3 4">
    <name type="scientific">Bordetella ansorpii</name>
    <dbReference type="NCBI Taxonomy" id="288768"/>
    <lineage>
        <taxon>Bacteria</taxon>
        <taxon>Pseudomonadati</taxon>
        <taxon>Pseudomonadota</taxon>
        <taxon>Betaproteobacteria</taxon>
        <taxon>Burkholderiales</taxon>
        <taxon>Alcaligenaceae</taxon>
        <taxon>Bordetella</taxon>
    </lineage>
</organism>
<dbReference type="InterPro" id="IPR029045">
    <property type="entry name" value="ClpP/crotonase-like_dom_sf"/>
</dbReference>
<dbReference type="Pfam" id="PF00378">
    <property type="entry name" value="ECH_1"/>
    <property type="match status" value="1"/>
</dbReference>
<dbReference type="SUPFAM" id="SSF52096">
    <property type="entry name" value="ClpP/crotonase"/>
    <property type="match status" value="1"/>
</dbReference>
<reference evidence="3 4" key="1">
    <citation type="submission" date="2016-03" db="EMBL/GenBank/DDBJ databases">
        <authorList>
            <consortium name="Pathogen Informatics"/>
        </authorList>
    </citation>
    <scope>NUCLEOTIDE SEQUENCE [LARGE SCALE GENOMIC DNA]</scope>
    <source>
        <strain evidence="3 4">NCTC13364</strain>
    </source>
</reference>
<accession>A0A157Q5L2</accession>
<dbReference type="PROSITE" id="PS00166">
    <property type="entry name" value="ENOYL_COA_HYDRATASE"/>
    <property type="match status" value="1"/>
</dbReference>
<dbReference type="Proteomes" id="UP000077037">
    <property type="component" value="Unassembled WGS sequence"/>
</dbReference>
<evidence type="ECO:0000313" key="4">
    <source>
        <dbReference type="Proteomes" id="UP000077037"/>
    </source>
</evidence>
<dbReference type="GO" id="GO:0016853">
    <property type="term" value="F:isomerase activity"/>
    <property type="evidence" value="ECO:0007669"/>
    <property type="project" value="UniProtKB-KW"/>
</dbReference>
<dbReference type="EC" id="4.2.1.-" evidence="3"/>
<dbReference type="OrthoDB" id="9777711at2"/>
<evidence type="ECO:0000256" key="2">
    <source>
        <dbReference type="RuleBase" id="RU003707"/>
    </source>
</evidence>
<evidence type="ECO:0000256" key="1">
    <source>
        <dbReference type="ARBA" id="ARBA00005254"/>
    </source>
</evidence>
<dbReference type="EMBL" id="FKBS01000017">
    <property type="protein sequence ID" value="SAI41193.1"/>
    <property type="molecule type" value="Genomic_DNA"/>
</dbReference>
<dbReference type="CDD" id="cd06558">
    <property type="entry name" value="crotonase-like"/>
    <property type="match status" value="1"/>
</dbReference>
<dbReference type="GO" id="GO:0016829">
    <property type="term" value="F:lyase activity"/>
    <property type="evidence" value="ECO:0007669"/>
    <property type="project" value="UniProtKB-KW"/>
</dbReference>
<sequence length="251" mass="27154">MGITYEVREGIAHVRFNRPEKLNALTLAMYEDLGGAFLRANEDAEVRVILLGAHGDRAFCVGADLGESIPALAEGRFDISEWDGAHLKRNGFYKPVVAAINGLCLGGGFEIMLATDIRIASETASFALPEAALGFVPAGGTLVRLVRQIPYAQAMELMLMSERVSAARLAQIGLLNRVVPADQLESEALRVAQAIARQGRVAVSVIKEAALTLTHLPLDEAFHREAALGQRAFTCDEAREGLRRFLSRKAS</sequence>